<dbReference type="InterPro" id="IPR016208">
    <property type="entry name" value="Ald_Oxase/xanthine_DH-like"/>
</dbReference>
<evidence type="ECO:0000256" key="2">
    <source>
        <dbReference type="ARBA" id="ARBA00023002"/>
    </source>
</evidence>
<dbReference type="InterPro" id="IPR008274">
    <property type="entry name" value="AldOxase/xan_DH_MoCoBD1"/>
</dbReference>
<dbReference type="PANTHER" id="PTHR11908">
    <property type="entry name" value="XANTHINE DEHYDROGENASE"/>
    <property type="match status" value="1"/>
</dbReference>
<dbReference type="GO" id="GO:0016491">
    <property type="term" value="F:oxidoreductase activity"/>
    <property type="evidence" value="ECO:0007669"/>
    <property type="project" value="UniProtKB-KW"/>
</dbReference>
<sequence>MMSWLGQSVPRFEDGRLINGQGQYIADVMPVPGIQHVAILRSPHAHARIRRIDTSRVTSIAGVTGVITGRDLLTVLAPFPVGVPRPVAYYPIAIDKVRYVGEPVAVVVANTRYVAEDAIDVIEVDYESLPVVSDIEAACQRPPAALHENAPDNVANHREFTYGDPTTALKRSDMLIQERFVYPRNTAMPIETYGVVAYYEQSSGDYTVWANFHGPFTLHSVMAHALKVTTQKLRIKTPQDIGGSYGVKSAVYPYMVLLAATSRLLGCPVKWIEDRLEHMKASSSASARISYVTAGFSRNGRLQAVDIRQYDDVGAYIRAPEPATLYRVHGNLTGAYDVRHIHLENYAVMTNRVPTGLVRGYGGPQLYFPLERIMDIAARQLKMDPAELRRANFIRQNQFPYRTASGGIYDSGDYGAVLDTALEASGYEDFKEQARNRQDSGPLRLGIGMAAVVEPSGSNMGYVTIAYTPEERARQLPKSGAVSAATVAIDALGGITVQIDTAPEGQGHETVVRQIVADVLTVPMESIRVIAEMDTAITPWSISSGSYSSRFAAAGANAVFSAAQRVKSKLLSLAARQLGVDSQTLRFEEGRVWRAQGATDLTVKRLAGLTHWNPAELPSGISPGVYETSYFSLPNAGPPTAEDSINSSATYGFLVDVAKVAVNTETGQITVLDYVTVHDAGQLLNPLLADGQIHGGLAFGLGSALYEELRYDEEGQLVTGSLMDYLVPTASEIPESLTVLHHHTKAPGIPLGAKGLGEGNVMSAGAAIANAVSNALGVEIFSLPLSPRAVIESVLKKEGRG</sequence>
<dbReference type="GO" id="GO:0005506">
    <property type="term" value="F:iron ion binding"/>
    <property type="evidence" value="ECO:0007669"/>
    <property type="project" value="InterPro"/>
</dbReference>
<evidence type="ECO:0000256" key="1">
    <source>
        <dbReference type="ARBA" id="ARBA00022505"/>
    </source>
</evidence>
<reference evidence="4 5" key="1">
    <citation type="journal article" date="2014" name="BMC Genomics">
        <title>Comparison of environmental and isolate Sulfobacillus genomes reveals diverse carbon, sulfur, nitrogen, and hydrogen metabolisms.</title>
        <authorList>
            <person name="Justice N.B."/>
            <person name="Norman A."/>
            <person name="Brown C.T."/>
            <person name="Singh A."/>
            <person name="Thomas B.C."/>
            <person name="Banfield J.F."/>
        </authorList>
    </citation>
    <scope>NUCLEOTIDE SEQUENCE [LARGE SCALE GENOMIC DNA]</scope>
    <source>
        <strain evidence="4">AMDSBA4</strain>
    </source>
</reference>
<keyword evidence="2" id="KW-0560">Oxidoreductase</keyword>
<dbReference type="EMBL" id="PXYW01000033">
    <property type="protein sequence ID" value="PSR32717.1"/>
    <property type="molecule type" value="Genomic_DNA"/>
</dbReference>
<comment type="caution">
    <text evidence="4">The sequence shown here is derived from an EMBL/GenBank/DDBJ whole genome shotgun (WGS) entry which is preliminary data.</text>
</comment>
<dbReference type="Gene3D" id="3.30.365.10">
    <property type="entry name" value="Aldehyde oxidase/xanthine dehydrogenase, molybdopterin binding domain"/>
    <property type="match status" value="4"/>
</dbReference>
<dbReference type="InterPro" id="IPR037165">
    <property type="entry name" value="AldOxase/xan_DH_Mopterin-bd_sf"/>
</dbReference>
<keyword evidence="1" id="KW-0500">Molybdenum</keyword>
<dbReference type="Pfam" id="PF01315">
    <property type="entry name" value="Ald_Xan_dh_C"/>
    <property type="match status" value="1"/>
</dbReference>
<dbReference type="SUPFAM" id="SSF56003">
    <property type="entry name" value="Molybdenum cofactor-binding domain"/>
    <property type="match status" value="1"/>
</dbReference>
<dbReference type="InterPro" id="IPR000674">
    <property type="entry name" value="Ald_Oxase/Xan_DH_a/b"/>
</dbReference>
<protein>
    <submittedName>
        <fullName evidence="4">Carbon monoxide dehydrogenase</fullName>
    </submittedName>
</protein>
<dbReference type="Pfam" id="PF20256">
    <property type="entry name" value="MoCoBD_2"/>
    <property type="match status" value="1"/>
</dbReference>
<gene>
    <name evidence="4" type="ORF">C7B46_13245</name>
</gene>
<dbReference type="SMART" id="SM01008">
    <property type="entry name" value="Ald_Xan_dh_C"/>
    <property type="match status" value="1"/>
</dbReference>
<evidence type="ECO:0000313" key="4">
    <source>
        <dbReference type="EMBL" id="PSR32717.1"/>
    </source>
</evidence>
<evidence type="ECO:0000313" key="5">
    <source>
        <dbReference type="Proteomes" id="UP000242972"/>
    </source>
</evidence>
<name>A0A2T2XE31_9FIRM</name>
<dbReference type="Gene3D" id="3.90.1170.50">
    <property type="entry name" value="Aldehyde oxidase/xanthine dehydrogenase, a/b hammerhead"/>
    <property type="match status" value="1"/>
</dbReference>
<evidence type="ECO:0000259" key="3">
    <source>
        <dbReference type="SMART" id="SM01008"/>
    </source>
</evidence>
<accession>A0A2T2XE31</accession>
<dbReference type="PANTHER" id="PTHR11908:SF132">
    <property type="entry name" value="ALDEHYDE OXIDASE 1-RELATED"/>
    <property type="match status" value="1"/>
</dbReference>
<dbReference type="InterPro" id="IPR046867">
    <property type="entry name" value="AldOxase/xan_DH_MoCoBD2"/>
</dbReference>
<dbReference type="Pfam" id="PF02738">
    <property type="entry name" value="MoCoBD_1"/>
    <property type="match status" value="1"/>
</dbReference>
<feature type="domain" description="Aldehyde oxidase/xanthine dehydrogenase a/b hammerhead" evidence="3">
    <location>
        <begin position="19"/>
        <end position="130"/>
    </location>
</feature>
<dbReference type="AlphaFoldDB" id="A0A2T2XE31"/>
<dbReference type="Proteomes" id="UP000242972">
    <property type="component" value="Unassembled WGS sequence"/>
</dbReference>
<dbReference type="SUPFAM" id="SSF54665">
    <property type="entry name" value="CO dehydrogenase molybdoprotein N-domain-like"/>
    <property type="match status" value="1"/>
</dbReference>
<proteinExistence type="predicted"/>
<organism evidence="4 5">
    <name type="scientific">Sulfobacillus benefaciens</name>
    <dbReference type="NCBI Taxonomy" id="453960"/>
    <lineage>
        <taxon>Bacteria</taxon>
        <taxon>Bacillati</taxon>
        <taxon>Bacillota</taxon>
        <taxon>Clostridia</taxon>
        <taxon>Eubacteriales</taxon>
        <taxon>Clostridiales Family XVII. Incertae Sedis</taxon>
        <taxon>Sulfobacillus</taxon>
    </lineage>
</organism>
<dbReference type="InterPro" id="IPR036856">
    <property type="entry name" value="Ald_Oxase/Xan_DH_a/b_sf"/>
</dbReference>